<dbReference type="PANTHER" id="PTHR43649">
    <property type="entry name" value="ARABINOSE-BINDING PROTEIN-RELATED"/>
    <property type="match status" value="1"/>
</dbReference>
<dbReference type="AlphaFoldDB" id="A0A128F302"/>
<dbReference type="Gene3D" id="3.40.190.10">
    <property type="entry name" value="Periplasmic binding protein-like II"/>
    <property type="match status" value="1"/>
</dbReference>
<dbReference type="SUPFAM" id="SSF53850">
    <property type="entry name" value="Periplasmic binding protein-like II"/>
    <property type="match status" value="1"/>
</dbReference>
<dbReference type="InterPro" id="IPR006059">
    <property type="entry name" value="SBP"/>
</dbReference>
<dbReference type="OrthoDB" id="9804061at2"/>
<name>A0A128F302_9GAMM</name>
<dbReference type="InterPro" id="IPR050490">
    <property type="entry name" value="Bact_solute-bd_prot1"/>
</dbReference>
<evidence type="ECO:0000313" key="6">
    <source>
        <dbReference type="Proteomes" id="UP000071641"/>
    </source>
</evidence>
<dbReference type="PANTHER" id="PTHR43649:SF34">
    <property type="entry name" value="ABC TRANSPORTER PERIPLASMIC-BINDING PROTEIN YCJN-RELATED"/>
    <property type="match status" value="1"/>
</dbReference>
<evidence type="ECO:0000256" key="2">
    <source>
        <dbReference type="ARBA" id="ARBA00008520"/>
    </source>
</evidence>
<proteinExistence type="inferred from homology"/>
<accession>A0A128F302</accession>
<protein>
    <submittedName>
        <fullName evidence="5">Bacterial extracellular solute-binding protein</fullName>
    </submittedName>
</protein>
<dbReference type="Proteomes" id="UP000071641">
    <property type="component" value="Unassembled WGS sequence"/>
</dbReference>
<dbReference type="GO" id="GO:0042597">
    <property type="term" value="C:periplasmic space"/>
    <property type="evidence" value="ECO:0007669"/>
    <property type="project" value="UniProtKB-SubCell"/>
</dbReference>
<evidence type="ECO:0000256" key="1">
    <source>
        <dbReference type="ARBA" id="ARBA00004418"/>
    </source>
</evidence>
<reference evidence="6" key="1">
    <citation type="submission" date="2016-02" db="EMBL/GenBank/DDBJ databases">
        <authorList>
            <person name="Rodrigo-Torres Lidia"/>
            <person name="Arahal R.David."/>
        </authorList>
    </citation>
    <scope>NUCLEOTIDE SEQUENCE [LARGE SCALE GENOMIC DNA]</scope>
    <source>
        <strain evidence="6">CECT 9029</strain>
    </source>
</reference>
<sequence>MNNQQTGKRRWLAGIVITAMFGASSVYADSIRFWTTEEQPERLERQQEMAKDFEKLTGTKVEVIPVTESDLGTRATAAFSAGDLPDVIYHTLQYSLPWSEAGILDADAATEVIEELGVETFAPGALEMATVEDGYSAVPVDGWTQMIVYRKDLFDANKLAAPDSYENVLKAIEKLHNPPNMFGFVAATKVDENFMSQVLEHVFLANGVTPVNKDGIQQLDKKKTIEVLDFYKGIADASPDGELYWKQSRELYFGGKAAMIIWSPFILDELAGLRDSAPPTINDDPTSRELASKTGVVTRFSGPSNPEGAAWGDVRYFGITTDADIDNAMAFVRYSMSDGYTNTLAIAPEGKFPVRRGTEDNATLYTEAWSKLPVGVDRKAPLSELYQAEMIDEIVGGLNNAQRWGVAEGQLALASKVINSQVINRLVREYIDGTRDASATVDAMNKALAELY</sequence>
<dbReference type="RefSeq" id="WP_062663226.1">
    <property type="nucleotide sequence ID" value="NZ_FIZX01000002.1"/>
</dbReference>
<dbReference type="Pfam" id="PF01547">
    <property type="entry name" value="SBP_bac_1"/>
    <property type="match status" value="1"/>
</dbReference>
<keyword evidence="3" id="KW-0813">Transport</keyword>
<organism evidence="5 6">
    <name type="scientific">Grimontia celer</name>
    <dbReference type="NCBI Taxonomy" id="1796497"/>
    <lineage>
        <taxon>Bacteria</taxon>
        <taxon>Pseudomonadati</taxon>
        <taxon>Pseudomonadota</taxon>
        <taxon>Gammaproteobacteria</taxon>
        <taxon>Vibrionales</taxon>
        <taxon>Vibrionaceae</taxon>
        <taxon>Grimontia</taxon>
    </lineage>
</organism>
<comment type="similarity">
    <text evidence="2">Belongs to the bacterial solute-binding protein 1 family.</text>
</comment>
<keyword evidence="4" id="KW-0732">Signal</keyword>
<evidence type="ECO:0000256" key="4">
    <source>
        <dbReference type="ARBA" id="ARBA00022729"/>
    </source>
</evidence>
<keyword evidence="6" id="KW-1185">Reference proteome</keyword>
<gene>
    <name evidence="5" type="ORF">GCE9029_02114</name>
</gene>
<evidence type="ECO:0000256" key="3">
    <source>
        <dbReference type="ARBA" id="ARBA00022448"/>
    </source>
</evidence>
<dbReference type="EMBL" id="FIZX01000002">
    <property type="protein sequence ID" value="CZF80641.1"/>
    <property type="molecule type" value="Genomic_DNA"/>
</dbReference>
<comment type="subcellular location">
    <subcellularLocation>
        <location evidence="1">Periplasm</location>
    </subcellularLocation>
</comment>
<evidence type="ECO:0000313" key="5">
    <source>
        <dbReference type="EMBL" id="CZF80641.1"/>
    </source>
</evidence>
<dbReference type="STRING" id="1796497.GCE9029_02114"/>